<feature type="domain" description="Carboxylesterase type B" evidence="2">
    <location>
        <begin position="171"/>
        <end position="423"/>
    </location>
</feature>
<dbReference type="EMBL" id="JBBHLL010002831">
    <property type="protein sequence ID" value="KAK7795256.1"/>
    <property type="molecule type" value="Genomic_DNA"/>
</dbReference>
<feature type="domain" description="Carboxylesterase type B" evidence="2">
    <location>
        <begin position="17"/>
        <end position="159"/>
    </location>
</feature>
<comment type="caution">
    <text evidence="3">The sequence shown here is derived from an EMBL/GenBank/DDBJ whole genome shotgun (WGS) entry which is preliminary data.</text>
</comment>
<evidence type="ECO:0000313" key="3">
    <source>
        <dbReference type="EMBL" id="KAK7795256.1"/>
    </source>
</evidence>
<dbReference type="Proteomes" id="UP001488838">
    <property type="component" value="Unassembled WGS sequence"/>
</dbReference>
<evidence type="ECO:0000256" key="1">
    <source>
        <dbReference type="ARBA" id="ARBA00005964"/>
    </source>
</evidence>
<sequence length="445" mass="48944">SDVSSFSPCPAGHPFSPPIVNTVHGKVLGKYISLEGFAQPVAVFLGVPFAKPPLGSLRFAPPQPAEPWSFVKNATSYPPLCSQNPEAAQTLAKLFTNRKESIPHEFSEDCLYLNVYTPADLTKSSRLPVMVWIHGGGLVIDGASTYDGLPLAVHENVVVWYSVSPRHLGILQVVSPLAKNLFHRAISQSSVVFNPCLYGRDARPMAKKVAALAGCKTTTSAAMVHCLRQKTEDELLEVTLKMKFATVDFVGDPRESYPFLPTVIDGVLLPKSPEEILAEKSFNTVPYMVGITKHEFGWLIPMFQGFPLSEDKLDQKTAAFLLWQAYSILNVSENLIPAATEMYLGRTDDPMEKKSLFLDLMADVMFGVPSVIVARSHRDAGVPTYMYEFQYRPSFVSDMRPKSVIGDHGDDLFSVWGAPFLKGIFVGYDLGGLNPGFGSWFDGLE</sequence>
<comment type="similarity">
    <text evidence="1">Belongs to the type-B carboxylesterase/lipase family.</text>
</comment>
<dbReference type="InterPro" id="IPR050309">
    <property type="entry name" value="Type-B_Carboxylest/Lipase"/>
</dbReference>
<dbReference type="SUPFAM" id="SSF53474">
    <property type="entry name" value="alpha/beta-Hydrolases"/>
    <property type="match status" value="1"/>
</dbReference>
<dbReference type="PANTHER" id="PTHR11559">
    <property type="entry name" value="CARBOXYLESTERASE"/>
    <property type="match status" value="1"/>
</dbReference>
<evidence type="ECO:0000259" key="2">
    <source>
        <dbReference type="Pfam" id="PF00135"/>
    </source>
</evidence>
<reference evidence="3 4" key="1">
    <citation type="journal article" date="2023" name="bioRxiv">
        <title>Conserved and derived expression patterns and positive selection on dental genes reveal complex evolutionary context of ever-growing rodent molars.</title>
        <authorList>
            <person name="Calamari Z.T."/>
            <person name="Song A."/>
            <person name="Cohen E."/>
            <person name="Akter M."/>
            <person name="Roy R.D."/>
            <person name="Hallikas O."/>
            <person name="Christensen M.M."/>
            <person name="Li P."/>
            <person name="Marangoni P."/>
            <person name="Jernvall J."/>
            <person name="Klein O.D."/>
        </authorList>
    </citation>
    <scope>NUCLEOTIDE SEQUENCE [LARGE SCALE GENOMIC DNA]</scope>
    <source>
        <strain evidence="3">V071</strain>
    </source>
</reference>
<evidence type="ECO:0000313" key="4">
    <source>
        <dbReference type="Proteomes" id="UP001488838"/>
    </source>
</evidence>
<dbReference type="InterPro" id="IPR019819">
    <property type="entry name" value="Carboxylesterase_B_CS"/>
</dbReference>
<dbReference type="AlphaFoldDB" id="A0AAW0H0B6"/>
<dbReference type="PROSITE" id="PS00941">
    <property type="entry name" value="CARBOXYLESTERASE_B_2"/>
    <property type="match status" value="1"/>
</dbReference>
<feature type="non-terminal residue" evidence="3">
    <location>
        <position position="1"/>
    </location>
</feature>
<protein>
    <recommendedName>
        <fullName evidence="2">Carboxylesterase type B domain-containing protein</fullName>
    </recommendedName>
</protein>
<gene>
    <name evidence="3" type="ORF">U0070_011048</name>
</gene>
<dbReference type="Gene3D" id="3.40.50.1820">
    <property type="entry name" value="alpha/beta hydrolase"/>
    <property type="match status" value="2"/>
</dbReference>
<dbReference type="Pfam" id="PF00135">
    <property type="entry name" value="COesterase"/>
    <property type="match status" value="2"/>
</dbReference>
<accession>A0AAW0H0B6</accession>
<proteinExistence type="inferred from homology"/>
<name>A0AAW0H0B6_MYOGA</name>
<organism evidence="3 4">
    <name type="scientific">Myodes glareolus</name>
    <name type="common">Bank vole</name>
    <name type="synonym">Clethrionomys glareolus</name>
    <dbReference type="NCBI Taxonomy" id="447135"/>
    <lineage>
        <taxon>Eukaryota</taxon>
        <taxon>Metazoa</taxon>
        <taxon>Chordata</taxon>
        <taxon>Craniata</taxon>
        <taxon>Vertebrata</taxon>
        <taxon>Euteleostomi</taxon>
        <taxon>Mammalia</taxon>
        <taxon>Eutheria</taxon>
        <taxon>Euarchontoglires</taxon>
        <taxon>Glires</taxon>
        <taxon>Rodentia</taxon>
        <taxon>Myomorpha</taxon>
        <taxon>Muroidea</taxon>
        <taxon>Cricetidae</taxon>
        <taxon>Arvicolinae</taxon>
        <taxon>Myodes</taxon>
    </lineage>
</organism>
<dbReference type="InterPro" id="IPR029058">
    <property type="entry name" value="AB_hydrolase_fold"/>
</dbReference>
<keyword evidence="4" id="KW-1185">Reference proteome</keyword>
<dbReference type="InterPro" id="IPR002018">
    <property type="entry name" value="CarbesteraseB"/>
</dbReference>